<feature type="compositionally biased region" description="Low complexity" evidence="1">
    <location>
        <begin position="138"/>
        <end position="158"/>
    </location>
</feature>
<keyword evidence="4" id="KW-1185">Reference proteome</keyword>
<sequence>MVAVMLVCGWLAGPTVKYWVCKLGKPFPFPPSLENPCSRSSQSTAKFPFSELNLTIQFVKIQLIAHFSPLQKPQTKIEEGISKIVKMEGSPPVYQIPSSTAVRFTKYLWRGFLIANFGLAAYMFALPSKKERQKDQSEVPPEAAHVPPAEAAPVPASEAVPVPAPEAAPVLAAPVPAEAAPILAAEAAPIHASEAAPVHASEAAPIHASEAAPIPAAETAPILIREETVYFPPIPKPVIVRQHMPEEQQREIFKWILEERRKVKPLNQEEMKRIDEDKAILEQFIRSDSVPTI</sequence>
<protein>
    <submittedName>
        <fullName evidence="3">Uncharacterized protein</fullName>
    </submittedName>
</protein>
<dbReference type="Proteomes" id="UP000030748">
    <property type="component" value="Unassembled WGS sequence"/>
</dbReference>
<organism evidence="3 4">
    <name type="scientific">Erythranthe guttata</name>
    <name type="common">Yellow monkey flower</name>
    <name type="synonym">Mimulus guttatus</name>
    <dbReference type="NCBI Taxonomy" id="4155"/>
    <lineage>
        <taxon>Eukaryota</taxon>
        <taxon>Viridiplantae</taxon>
        <taxon>Streptophyta</taxon>
        <taxon>Embryophyta</taxon>
        <taxon>Tracheophyta</taxon>
        <taxon>Spermatophyta</taxon>
        <taxon>Magnoliopsida</taxon>
        <taxon>eudicotyledons</taxon>
        <taxon>Gunneridae</taxon>
        <taxon>Pentapetalae</taxon>
        <taxon>asterids</taxon>
        <taxon>lamiids</taxon>
        <taxon>Lamiales</taxon>
        <taxon>Phrymaceae</taxon>
        <taxon>Erythranthe</taxon>
    </lineage>
</organism>
<gene>
    <name evidence="3" type="ORF">MIMGU_mgv1a011077mg</name>
</gene>
<keyword evidence="2" id="KW-0732">Signal</keyword>
<evidence type="ECO:0000256" key="2">
    <source>
        <dbReference type="SAM" id="SignalP"/>
    </source>
</evidence>
<dbReference type="AlphaFoldDB" id="A0A022QH67"/>
<dbReference type="eggNOG" id="ENOG502SE9K">
    <property type="taxonomic scope" value="Eukaryota"/>
</dbReference>
<feature type="signal peptide" evidence="2">
    <location>
        <begin position="1"/>
        <end position="17"/>
    </location>
</feature>
<dbReference type="EMBL" id="KI631456">
    <property type="protein sequence ID" value="EYU27296.1"/>
    <property type="molecule type" value="Genomic_DNA"/>
</dbReference>
<accession>A0A022QH67</accession>
<dbReference type="STRING" id="4155.A0A022QH67"/>
<evidence type="ECO:0000313" key="3">
    <source>
        <dbReference type="EMBL" id="EYU27296.1"/>
    </source>
</evidence>
<reference evidence="3 4" key="1">
    <citation type="journal article" date="2013" name="Proc. Natl. Acad. Sci. U.S.A.">
        <title>Fine-scale variation in meiotic recombination in Mimulus inferred from population shotgun sequencing.</title>
        <authorList>
            <person name="Hellsten U."/>
            <person name="Wright K.M."/>
            <person name="Jenkins J."/>
            <person name="Shu S."/>
            <person name="Yuan Y."/>
            <person name="Wessler S.R."/>
            <person name="Schmutz J."/>
            <person name="Willis J.H."/>
            <person name="Rokhsar D.S."/>
        </authorList>
    </citation>
    <scope>NUCLEOTIDE SEQUENCE [LARGE SCALE GENOMIC DNA]</scope>
    <source>
        <strain evidence="4">cv. DUN x IM62</strain>
    </source>
</reference>
<feature type="region of interest" description="Disordered" evidence="1">
    <location>
        <begin position="133"/>
        <end position="158"/>
    </location>
</feature>
<name>A0A022QH67_ERYGU</name>
<feature type="chain" id="PRO_5001507234" evidence="2">
    <location>
        <begin position="18"/>
        <end position="293"/>
    </location>
</feature>
<evidence type="ECO:0000313" key="4">
    <source>
        <dbReference type="Proteomes" id="UP000030748"/>
    </source>
</evidence>
<dbReference type="PANTHER" id="PTHR34364:SF1">
    <property type="entry name" value="WAS_WASL-INTERACTING FAMILY PROTEIN"/>
    <property type="match status" value="1"/>
</dbReference>
<dbReference type="PANTHER" id="PTHR34364">
    <property type="entry name" value="WAS/WASL-INTERACTING FAMILY PROTEIN"/>
    <property type="match status" value="1"/>
</dbReference>
<proteinExistence type="predicted"/>
<evidence type="ECO:0000256" key="1">
    <source>
        <dbReference type="SAM" id="MobiDB-lite"/>
    </source>
</evidence>